<accession>A0A921NWD3</accession>
<proteinExistence type="predicted"/>
<protein>
    <recommendedName>
        <fullName evidence="4">DUF2474 domain-containing protein</fullName>
    </recommendedName>
</protein>
<keyword evidence="1" id="KW-0472">Membrane</keyword>
<sequence length="32" mass="3852">MWWRRAGWFVLIWAASVTLLGMIAYLIRLMIL</sequence>
<feature type="transmembrane region" description="Helical" evidence="1">
    <location>
        <begin position="6"/>
        <end position="27"/>
    </location>
</feature>
<name>A0A921NWD3_9RHOB</name>
<dbReference type="InterPro" id="IPR018895">
    <property type="entry name" value="DUF2474"/>
</dbReference>
<evidence type="ECO:0000256" key="1">
    <source>
        <dbReference type="SAM" id="Phobius"/>
    </source>
</evidence>
<comment type="caution">
    <text evidence="2">The sequence shown here is derived from an EMBL/GenBank/DDBJ whole genome shotgun (WGS) entry which is preliminary data.</text>
</comment>
<evidence type="ECO:0000313" key="2">
    <source>
        <dbReference type="EMBL" id="KAF0676556.1"/>
    </source>
</evidence>
<keyword evidence="3" id="KW-1185">Reference proteome</keyword>
<reference evidence="2" key="1">
    <citation type="submission" date="2013-03" db="EMBL/GenBank/DDBJ databases">
        <title>Genome Sequence of the Profundibacterium mesophilum strain KAUST100406-0324T from Red Sea, a novel genus in the family Rhodobacteraceae.</title>
        <authorList>
            <person name="Essack M."/>
            <person name="Alam I."/>
            <person name="Lafi F."/>
            <person name="Alawi W."/>
            <person name="Kamanu F."/>
            <person name="Al-Suwailem A."/>
            <person name="Lee O.O."/>
            <person name="Xu Y."/>
            <person name="Bajic V."/>
            <person name="Qian P.-Y."/>
            <person name="Archer J."/>
        </authorList>
    </citation>
    <scope>NUCLEOTIDE SEQUENCE</scope>
    <source>
        <strain evidence="2">KAUST100406-0324</strain>
    </source>
</reference>
<evidence type="ECO:0008006" key="4">
    <source>
        <dbReference type="Google" id="ProtNLM"/>
    </source>
</evidence>
<organism evidence="2 3">
    <name type="scientific">Profundibacterium mesophilum KAUST100406-0324</name>
    <dbReference type="NCBI Taxonomy" id="1037889"/>
    <lineage>
        <taxon>Bacteria</taxon>
        <taxon>Pseudomonadati</taxon>
        <taxon>Pseudomonadota</taxon>
        <taxon>Alphaproteobacteria</taxon>
        <taxon>Rhodobacterales</taxon>
        <taxon>Roseobacteraceae</taxon>
        <taxon>Profundibacterium</taxon>
    </lineage>
</organism>
<keyword evidence="1" id="KW-1133">Transmembrane helix</keyword>
<dbReference type="RefSeq" id="WP_159964680.1">
    <property type="nucleotide sequence ID" value="NZ_APKE01000014.1"/>
</dbReference>
<evidence type="ECO:0000313" key="3">
    <source>
        <dbReference type="Proteomes" id="UP000698242"/>
    </source>
</evidence>
<gene>
    <name evidence="2" type="ORF">PMES_01288</name>
</gene>
<dbReference type="AlphaFoldDB" id="A0A921NWD3"/>
<dbReference type="OrthoDB" id="7907876at2"/>
<dbReference type="Pfam" id="PF10617">
    <property type="entry name" value="DUF2474"/>
    <property type="match status" value="1"/>
</dbReference>
<dbReference type="Proteomes" id="UP000698242">
    <property type="component" value="Unassembled WGS sequence"/>
</dbReference>
<dbReference type="EMBL" id="APKE01000014">
    <property type="protein sequence ID" value="KAF0676556.1"/>
    <property type="molecule type" value="Genomic_DNA"/>
</dbReference>
<keyword evidence="1" id="KW-0812">Transmembrane</keyword>